<keyword evidence="3" id="KW-1185">Reference proteome</keyword>
<feature type="compositionally biased region" description="Basic and acidic residues" evidence="1">
    <location>
        <begin position="927"/>
        <end position="949"/>
    </location>
</feature>
<feature type="compositionally biased region" description="Basic and acidic residues" evidence="1">
    <location>
        <begin position="201"/>
        <end position="212"/>
    </location>
</feature>
<feature type="compositionally biased region" description="Low complexity" evidence="1">
    <location>
        <begin position="431"/>
        <end position="440"/>
    </location>
</feature>
<sequence length="1140" mass="123580">MQPTARSGAPLNLSGGPCAFPLSIRDQFKAATALHARAHGPQLLSKVKSSLLLSKMLLQQPLLLWAALGLALFTEPSTSLTDPGGPLHGQFRGLLQEQLGHPSFLFLSKQDKQEPARSAALNGTPVDPFSAAQMLTEENYKNQLTARVHVFHASPDEHSQKTRDVADASVPSATPISTQPSTGGSWIQVGPKGAPGGSNKVAEKGPSSKEAKGSGALERTIKNGAHGSLPEEDDEVLLTVPAHYSSPGVKPHLPFLPEFLTNNLKKEEKSSSTAIATAAGGQEHKQQPVAPSAASLVEASSSAEGEGIKEKEHTDEEKGAEKENTHAEEDTNENTQTTGQTETEAKHGGEKQAAEKTKTEQNEQEIKESEASAAAPSETEGTAAPTELEGKPPTKHEEGAPTKHEGEAATEHEESATIKHEEPPSPLKLTGAPAEAGAHAEAGRGPKGETVEKTAAEGEEPEEEEEEVETATKQAKEITHLKQAPEKKKTEAEEKTEKEQPAHKAAAAAAAAVPAAKEEAPEEKEAEKKAVPKTEEEKEKEREQHAKELAEKATKLANIQRMEQDALLKLHMLGEGGPRANVITPSGASAMSIEDAEQQQQLAAAAATAQQLTARLRVQNELKEREIKIKQKEIAHLNLLKHVQVLMQSAVSSIWNKLTNVQKTLKRLAEASEKVNKQFMRETNNRVLRPQELPRAITTEEQRKKQLLISKQTGVPPLDCPVECDPTTCDNKPTFATHCFRYDLVAGGGGFRNCVPFTDEATAACPESYTRCAMAAPVRGRRYELLASPANNPMPQALFIRGNNMHSCLRLMAVHKKTQCAPTGTESVLATVEDTQNVKKMPPPRVLEHGAIFENVQIASPGEYKLCMLQFYIPPTKKEEETKEKEKKPDNVVVLGIDEIGSVTVIEPKARQGHEGPVAQAEAAAAESKHAEKQAETEPPKKQQHKHEAAITPAEEEEETRNTIIKGTGKEKEGKQKLKQTDSGVKRKTEKQAEIKPHAETHAATEESTKQAEEESNTKLAGKEEAKPKEAGGGEAKQKETEEEGAKPKETERAEEAKEKPEKGGEAKSKETEKQGEAKEKPAEKGMEMKPEGTEKEEEEKTKDTETEDEEEETKTKEAEKGKQGEESHADMHAEGKSLE</sequence>
<feature type="compositionally biased region" description="Basic and acidic residues" evidence="1">
    <location>
        <begin position="968"/>
        <end position="1105"/>
    </location>
</feature>
<accession>U6KVR2</accession>
<feature type="compositionally biased region" description="Basic and acidic residues" evidence="1">
    <location>
        <begin position="154"/>
        <end position="166"/>
    </location>
</feature>
<feature type="compositionally biased region" description="Basic and acidic residues" evidence="1">
    <location>
        <begin position="343"/>
        <end position="370"/>
    </location>
</feature>
<evidence type="ECO:0000256" key="1">
    <source>
        <dbReference type="SAM" id="MobiDB-lite"/>
    </source>
</evidence>
<reference evidence="2" key="1">
    <citation type="submission" date="2013-10" db="EMBL/GenBank/DDBJ databases">
        <title>Genomic analysis of the causative agents of coccidiosis in chickens.</title>
        <authorList>
            <person name="Reid A.J."/>
            <person name="Blake D."/>
            <person name="Billington K."/>
            <person name="Browne H."/>
            <person name="Dunn M."/>
            <person name="Hung S."/>
            <person name="Kawahara F."/>
            <person name="Miranda-Saavedra D."/>
            <person name="Mourier T."/>
            <person name="Nagra H."/>
            <person name="Otto T.D."/>
            <person name="Rawlings N."/>
            <person name="Sanchez A."/>
            <person name="Sanders M."/>
            <person name="Subramaniam C."/>
            <person name="Tay Y."/>
            <person name="Dear P."/>
            <person name="Doerig C."/>
            <person name="Gruber A."/>
            <person name="Parkinson J."/>
            <person name="Shirley M."/>
            <person name="Wan K.L."/>
            <person name="Berriman M."/>
            <person name="Tomley F."/>
            <person name="Pain A."/>
        </authorList>
    </citation>
    <scope>NUCLEOTIDE SEQUENCE [LARGE SCALE GENOMIC DNA]</scope>
    <source>
        <strain evidence="2">Houghton</strain>
    </source>
</reference>
<feature type="compositionally biased region" description="Low complexity" evidence="1">
    <location>
        <begin position="371"/>
        <end position="387"/>
    </location>
</feature>
<dbReference type="AlphaFoldDB" id="U6KVR2"/>
<feature type="compositionally biased region" description="Basic and acidic residues" evidence="1">
    <location>
        <begin position="441"/>
        <end position="456"/>
    </location>
</feature>
<feature type="compositionally biased region" description="Low complexity" evidence="1">
    <location>
        <begin position="333"/>
        <end position="342"/>
    </location>
</feature>
<dbReference type="Proteomes" id="UP000030747">
    <property type="component" value="Unassembled WGS sequence"/>
</dbReference>
<proteinExistence type="predicted"/>
<dbReference type="RefSeq" id="XP_013232982.1">
    <property type="nucleotide sequence ID" value="XM_013377528.1"/>
</dbReference>
<feature type="compositionally biased region" description="Acidic residues" evidence="1">
    <location>
        <begin position="457"/>
        <end position="469"/>
    </location>
</feature>
<dbReference type="OrthoDB" id="392870at2759"/>
<dbReference type="PANTHER" id="PTHR13328:SF4">
    <property type="entry name" value="NEGATIVE ELONGATION FACTOR A"/>
    <property type="match status" value="1"/>
</dbReference>
<dbReference type="OMA" id="HKDETHA"/>
<feature type="region of interest" description="Disordered" evidence="1">
    <location>
        <begin position="909"/>
        <end position="1140"/>
    </location>
</feature>
<evidence type="ECO:0000313" key="3">
    <source>
        <dbReference type="Proteomes" id="UP000030747"/>
    </source>
</evidence>
<evidence type="ECO:0008006" key="4">
    <source>
        <dbReference type="Google" id="ProtNLM"/>
    </source>
</evidence>
<feature type="compositionally biased region" description="Basic and acidic residues" evidence="1">
    <location>
        <begin position="474"/>
        <end position="502"/>
    </location>
</feature>
<protein>
    <recommendedName>
        <fullName evidence="4">Rhoptry neck protein RON6</fullName>
    </recommendedName>
</protein>
<feature type="compositionally biased region" description="Basic and acidic residues" evidence="1">
    <location>
        <begin position="1114"/>
        <end position="1140"/>
    </location>
</feature>
<reference evidence="2" key="2">
    <citation type="submission" date="2013-10" db="EMBL/GenBank/DDBJ databases">
        <authorList>
            <person name="Aslett M."/>
        </authorList>
    </citation>
    <scope>NUCLEOTIDE SEQUENCE [LARGE SCALE GENOMIC DNA]</scope>
    <source>
        <strain evidence="2">Houghton</strain>
    </source>
</reference>
<dbReference type="VEuPathDB" id="ToxoDB:ETH2_0519100"/>
<organism evidence="2 3">
    <name type="scientific">Eimeria tenella</name>
    <name type="common">Coccidian parasite</name>
    <dbReference type="NCBI Taxonomy" id="5802"/>
    <lineage>
        <taxon>Eukaryota</taxon>
        <taxon>Sar</taxon>
        <taxon>Alveolata</taxon>
        <taxon>Apicomplexa</taxon>
        <taxon>Conoidasida</taxon>
        <taxon>Coccidia</taxon>
        <taxon>Eucoccidiorida</taxon>
        <taxon>Eimeriorina</taxon>
        <taxon>Eimeriidae</taxon>
        <taxon>Eimeria</taxon>
    </lineage>
</organism>
<feature type="compositionally biased region" description="Polar residues" evidence="1">
    <location>
        <begin position="171"/>
        <end position="185"/>
    </location>
</feature>
<gene>
    <name evidence="2" type="ORF">ETH_00014480</name>
</gene>
<dbReference type="VEuPathDB" id="ToxoDB:ETH_00014480"/>
<dbReference type="InterPro" id="IPR052828">
    <property type="entry name" value="NELF-A_domain"/>
</dbReference>
<feature type="compositionally biased region" description="Low complexity" evidence="1">
    <location>
        <begin position="288"/>
        <end position="305"/>
    </location>
</feature>
<dbReference type="EMBL" id="HG675701">
    <property type="protein sequence ID" value="CDJ42232.1"/>
    <property type="molecule type" value="Genomic_DNA"/>
</dbReference>
<evidence type="ECO:0000313" key="2">
    <source>
        <dbReference type="EMBL" id="CDJ42232.1"/>
    </source>
</evidence>
<dbReference type="GeneID" id="25252053"/>
<name>U6KVR2_EIMTE</name>
<feature type="compositionally biased region" description="Low complexity" evidence="1">
    <location>
        <begin position="503"/>
        <end position="515"/>
    </location>
</feature>
<feature type="region of interest" description="Disordered" evidence="1">
    <location>
        <begin position="271"/>
        <end position="547"/>
    </location>
</feature>
<feature type="compositionally biased region" description="Basic and acidic residues" evidence="1">
    <location>
        <begin position="388"/>
        <end position="423"/>
    </location>
</feature>
<dbReference type="PANTHER" id="PTHR13328">
    <property type="entry name" value="NEGATIVE ELONGATION FACTOR A NELF-A"/>
    <property type="match status" value="1"/>
</dbReference>
<feature type="compositionally biased region" description="Basic and acidic residues" evidence="1">
    <location>
        <begin position="516"/>
        <end position="547"/>
    </location>
</feature>
<feature type="region of interest" description="Disordered" evidence="1">
    <location>
        <begin position="153"/>
        <end position="218"/>
    </location>
</feature>
<feature type="compositionally biased region" description="Basic and acidic residues" evidence="1">
    <location>
        <begin position="306"/>
        <end position="329"/>
    </location>
</feature>